<organism evidence="2">
    <name type="scientific">Lygus hesperus</name>
    <name type="common">Western plant bug</name>
    <dbReference type="NCBI Taxonomy" id="30085"/>
    <lineage>
        <taxon>Eukaryota</taxon>
        <taxon>Metazoa</taxon>
        <taxon>Ecdysozoa</taxon>
        <taxon>Arthropoda</taxon>
        <taxon>Hexapoda</taxon>
        <taxon>Insecta</taxon>
        <taxon>Pterygota</taxon>
        <taxon>Neoptera</taxon>
        <taxon>Paraneoptera</taxon>
        <taxon>Hemiptera</taxon>
        <taxon>Heteroptera</taxon>
        <taxon>Panheteroptera</taxon>
        <taxon>Cimicomorpha</taxon>
        <taxon>Miridae</taxon>
        <taxon>Mirini</taxon>
        <taxon>Lygus</taxon>
    </lineage>
</organism>
<evidence type="ECO:0000313" key="2">
    <source>
        <dbReference type="EMBL" id="JAQ03051.1"/>
    </source>
</evidence>
<dbReference type="EMBL" id="GDHC01015578">
    <property type="protein sequence ID" value="JAQ03051.1"/>
    <property type="molecule type" value="Transcribed_RNA"/>
</dbReference>
<name>A0A146L3E0_LYGHE</name>
<protein>
    <submittedName>
        <fullName evidence="2">Uncharacterized protein</fullName>
    </submittedName>
</protein>
<dbReference type="AlphaFoldDB" id="A0A146L3E0"/>
<sequence length="108" mass="11746">MLQIHPRQATCRSTGGRCRLLCTVKSASAATIHRSTSVGLKSTTVPPVAKGSATHAHPPNPRCHGLVDTVVTHYRLTNCTVMEQLDYHLQLQVGILDGGTTPHRFEIH</sequence>
<evidence type="ECO:0000313" key="1">
    <source>
        <dbReference type="EMBL" id="JAP97892.1"/>
    </source>
</evidence>
<reference evidence="2" key="1">
    <citation type="journal article" date="2016" name="Gigascience">
        <title>De novo construction of an expanded transcriptome assembly for the western tarnished plant bug, Lygus hesperus.</title>
        <authorList>
            <person name="Tassone E.E."/>
            <person name="Geib S.M."/>
            <person name="Hall B."/>
            <person name="Fabrick J.A."/>
            <person name="Brent C.S."/>
            <person name="Hull J.J."/>
        </authorList>
    </citation>
    <scope>NUCLEOTIDE SEQUENCE</scope>
</reference>
<gene>
    <name evidence="2" type="ORF">g.17663</name>
    <name evidence="1" type="ORF">g.17667</name>
</gene>
<dbReference type="EMBL" id="GDHC01020736">
    <property type="protein sequence ID" value="JAP97892.1"/>
    <property type="molecule type" value="Transcribed_RNA"/>
</dbReference>
<proteinExistence type="predicted"/>
<accession>A0A146L3E0</accession>